<keyword evidence="1" id="KW-1133">Transmembrane helix</keyword>
<comment type="caution">
    <text evidence="2">The sequence shown here is derived from an EMBL/GenBank/DDBJ whole genome shotgun (WGS) entry which is preliminary data.</text>
</comment>
<keyword evidence="1" id="KW-0812">Transmembrane</keyword>
<protein>
    <submittedName>
        <fullName evidence="2">Uncharacterized protein</fullName>
    </submittedName>
</protein>
<keyword evidence="3" id="KW-1185">Reference proteome</keyword>
<proteinExistence type="predicted"/>
<name>A0AAN9KBZ8_CANGL</name>
<keyword evidence="1" id="KW-0472">Membrane</keyword>
<gene>
    <name evidence="2" type="ORF">VNO77_33227</name>
</gene>
<sequence length="77" mass="8970">MRHFLFPSNSFYVVIFTYLDLVCGNSIFWLVGPDRELAYKIRIRFWDGVEKCVFPFTLFIFPSLTSRTLTGECYGAG</sequence>
<dbReference type="Proteomes" id="UP001367508">
    <property type="component" value="Unassembled WGS sequence"/>
</dbReference>
<dbReference type="AlphaFoldDB" id="A0AAN9KBZ8"/>
<reference evidence="2 3" key="1">
    <citation type="submission" date="2024-01" db="EMBL/GenBank/DDBJ databases">
        <title>The genomes of 5 underutilized Papilionoideae crops provide insights into root nodulation and disease resistanc.</title>
        <authorList>
            <person name="Jiang F."/>
        </authorList>
    </citation>
    <scope>NUCLEOTIDE SEQUENCE [LARGE SCALE GENOMIC DNA]</scope>
    <source>
        <strain evidence="2">LVBAO_FW01</strain>
        <tissue evidence="2">Leaves</tissue>
    </source>
</reference>
<evidence type="ECO:0000313" key="2">
    <source>
        <dbReference type="EMBL" id="KAK7314700.1"/>
    </source>
</evidence>
<organism evidence="2 3">
    <name type="scientific">Canavalia gladiata</name>
    <name type="common">Sword bean</name>
    <name type="synonym">Dolichos gladiatus</name>
    <dbReference type="NCBI Taxonomy" id="3824"/>
    <lineage>
        <taxon>Eukaryota</taxon>
        <taxon>Viridiplantae</taxon>
        <taxon>Streptophyta</taxon>
        <taxon>Embryophyta</taxon>
        <taxon>Tracheophyta</taxon>
        <taxon>Spermatophyta</taxon>
        <taxon>Magnoliopsida</taxon>
        <taxon>eudicotyledons</taxon>
        <taxon>Gunneridae</taxon>
        <taxon>Pentapetalae</taxon>
        <taxon>rosids</taxon>
        <taxon>fabids</taxon>
        <taxon>Fabales</taxon>
        <taxon>Fabaceae</taxon>
        <taxon>Papilionoideae</taxon>
        <taxon>50 kb inversion clade</taxon>
        <taxon>NPAAA clade</taxon>
        <taxon>indigoferoid/millettioid clade</taxon>
        <taxon>Phaseoleae</taxon>
        <taxon>Canavalia</taxon>
    </lineage>
</organism>
<dbReference type="EMBL" id="JAYMYQ010000008">
    <property type="protein sequence ID" value="KAK7314700.1"/>
    <property type="molecule type" value="Genomic_DNA"/>
</dbReference>
<accession>A0AAN9KBZ8</accession>
<evidence type="ECO:0000313" key="3">
    <source>
        <dbReference type="Proteomes" id="UP001367508"/>
    </source>
</evidence>
<evidence type="ECO:0000256" key="1">
    <source>
        <dbReference type="SAM" id="Phobius"/>
    </source>
</evidence>
<feature type="transmembrane region" description="Helical" evidence="1">
    <location>
        <begin position="12"/>
        <end position="32"/>
    </location>
</feature>